<name>A0A1B2DL17_9BACL</name>
<accession>A0A1B2DL17</accession>
<feature type="transmembrane region" description="Helical" evidence="1">
    <location>
        <begin position="287"/>
        <end position="312"/>
    </location>
</feature>
<feature type="transmembrane region" description="Helical" evidence="1">
    <location>
        <begin position="12"/>
        <end position="36"/>
    </location>
</feature>
<keyword evidence="1" id="KW-0472">Membrane</keyword>
<feature type="transmembrane region" description="Helical" evidence="1">
    <location>
        <begin position="357"/>
        <end position="374"/>
    </location>
</feature>
<feature type="transmembrane region" description="Helical" evidence="1">
    <location>
        <begin position="232"/>
        <end position="258"/>
    </location>
</feature>
<dbReference type="EMBL" id="CP016808">
    <property type="protein sequence ID" value="ANY68395.1"/>
    <property type="molecule type" value="Genomic_DNA"/>
</dbReference>
<evidence type="ECO:0000256" key="1">
    <source>
        <dbReference type="SAM" id="Phobius"/>
    </source>
</evidence>
<sequence length="384" mass="44855">MGIILHEMKKLFSLKIIVLVAVLNVLFYLMYIQFYFEYFPNGRPDKDAYKVVIEMQQQYGLELDETEFEQFKLSYHKRVQEAEQLMHNDPQFKKAGISTYEAFRAMDVFSDNKEWDELDRYALFNPGIDLFWELQGREYLIEQYERRLERPYANLSNEDAAALQRMDEMVASGTLNTIFPSMIYDNFKNVIFYVYAISIISILLIVSPIFLRDRRSRVVHLQHASRIGRSLFLSKLIAALLSAVLIISIQLGCFFLLYSQQPGIELFYEAPINSAFNFPYFWHDLTFAQFIMLTVAVLYVLGLITALAAAFFSSISANYMALVALQIPYIYLMTQPLSRVLIEELIMLYRPKYAQPLAYGLFITIVAGLLAYRWHRERKGDLLL</sequence>
<keyword evidence="1" id="KW-1133">Transmembrane helix</keyword>
<evidence type="ECO:0000313" key="2">
    <source>
        <dbReference type="EMBL" id="ANY68395.1"/>
    </source>
</evidence>
<feature type="transmembrane region" description="Helical" evidence="1">
    <location>
        <begin position="190"/>
        <end position="211"/>
    </location>
</feature>
<proteinExistence type="predicted"/>
<gene>
    <name evidence="2" type="ORF">BBD42_19395</name>
</gene>
<dbReference type="AlphaFoldDB" id="A0A1B2DL17"/>
<keyword evidence="1" id="KW-0812">Transmembrane</keyword>
<protein>
    <submittedName>
        <fullName evidence="2">Uncharacterized protein</fullName>
    </submittedName>
</protein>
<organism evidence="2">
    <name type="scientific">Paenibacillus sp. BIHB 4019</name>
    <dbReference type="NCBI Taxonomy" id="1870819"/>
    <lineage>
        <taxon>Bacteria</taxon>
        <taxon>Bacillati</taxon>
        <taxon>Bacillota</taxon>
        <taxon>Bacilli</taxon>
        <taxon>Bacillales</taxon>
        <taxon>Paenibacillaceae</taxon>
        <taxon>Paenibacillus</taxon>
    </lineage>
</organism>
<feature type="transmembrane region" description="Helical" evidence="1">
    <location>
        <begin position="319"/>
        <end position="337"/>
    </location>
</feature>
<reference evidence="2" key="1">
    <citation type="submission" date="2016-08" db="EMBL/GenBank/DDBJ databases">
        <title>Complete Genome Seqeunce of Paenibacillus sp. BIHB 4019 from tea rhizoplane.</title>
        <authorList>
            <person name="Thakur R."/>
            <person name="Swarnkar M.K."/>
            <person name="Gulati A."/>
        </authorList>
    </citation>
    <scope>NUCLEOTIDE SEQUENCE [LARGE SCALE GENOMIC DNA]</scope>
    <source>
        <strain evidence="2">BIHB4019</strain>
    </source>
</reference>